<accession>A0A9P6NST6</accession>
<gene>
    <name evidence="1" type="ORF">CROQUDRAFT_36642</name>
</gene>
<dbReference type="AlphaFoldDB" id="A0A9P6NST6"/>
<dbReference type="Proteomes" id="UP000886653">
    <property type="component" value="Unassembled WGS sequence"/>
</dbReference>
<name>A0A9P6NST6_9BASI</name>
<dbReference type="OrthoDB" id="2142724at2759"/>
<dbReference type="EMBL" id="MU167212">
    <property type="protein sequence ID" value="KAG0151588.1"/>
    <property type="molecule type" value="Genomic_DNA"/>
</dbReference>
<organism evidence="1 2">
    <name type="scientific">Cronartium quercuum f. sp. fusiforme G11</name>
    <dbReference type="NCBI Taxonomy" id="708437"/>
    <lineage>
        <taxon>Eukaryota</taxon>
        <taxon>Fungi</taxon>
        <taxon>Dikarya</taxon>
        <taxon>Basidiomycota</taxon>
        <taxon>Pucciniomycotina</taxon>
        <taxon>Pucciniomycetes</taxon>
        <taxon>Pucciniales</taxon>
        <taxon>Coleosporiaceae</taxon>
        <taxon>Cronartium</taxon>
    </lineage>
</organism>
<dbReference type="GO" id="GO:0003676">
    <property type="term" value="F:nucleic acid binding"/>
    <property type="evidence" value="ECO:0007669"/>
    <property type="project" value="InterPro"/>
</dbReference>
<evidence type="ECO:0000313" key="1">
    <source>
        <dbReference type="EMBL" id="KAG0151588.1"/>
    </source>
</evidence>
<feature type="non-terminal residue" evidence="1">
    <location>
        <position position="1"/>
    </location>
</feature>
<dbReference type="InterPro" id="IPR036397">
    <property type="entry name" value="RNaseH_sf"/>
</dbReference>
<reference evidence="1" key="1">
    <citation type="submission" date="2013-11" db="EMBL/GenBank/DDBJ databases">
        <title>Genome sequence of the fusiform rust pathogen reveals effectors for host alternation and coevolution with pine.</title>
        <authorList>
            <consortium name="DOE Joint Genome Institute"/>
            <person name="Smith K."/>
            <person name="Pendleton A."/>
            <person name="Kubisiak T."/>
            <person name="Anderson C."/>
            <person name="Salamov A."/>
            <person name="Aerts A."/>
            <person name="Riley R."/>
            <person name="Clum A."/>
            <person name="Lindquist E."/>
            <person name="Ence D."/>
            <person name="Campbell M."/>
            <person name="Kronenberg Z."/>
            <person name="Feau N."/>
            <person name="Dhillon B."/>
            <person name="Hamelin R."/>
            <person name="Burleigh J."/>
            <person name="Smith J."/>
            <person name="Yandell M."/>
            <person name="Nelson C."/>
            <person name="Grigoriev I."/>
            <person name="Davis J."/>
        </authorList>
    </citation>
    <scope>NUCLEOTIDE SEQUENCE</scope>
    <source>
        <strain evidence="1">G11</strain>
    </source>
</reference>
<proteinExistence type="predicted"/>
<dbReference type="PANTHER" id="PTHR46564">
    <property type="entry name" value="TRANSPOSASE"/>
    <property type="match status" value="1"/>
</dbReference>
<keyword evidence="2" id="KW-1185">Reference proteome</keyword>
<dbReference type="Gene3D" id="3.30.420.10">
    <property type="entry name" value="Ribonuclease H-like superfamily/Ribonuclease H"/>
    <property type="match status" value="1"/>
</dbReference>
<evidence type="ECO:0000313" key="2">
    <source>
        <dbReference type="Proteomes" id="UP000886653"/>
    </source>
</evidence>
<protein>
    <recommendedName>
        <fullName evidence="3">Tc1-like transposase DDE domain-containing protein</fullName>
    </recommendedName>
</protein>
<dbReference type="PANTHER" id="PTHR46564:SF1">
    <property type="entry name" value="TRANSPOSASE"/>
    <property type="match status" value="1"/>
</dbReference>
<evidence type="ECO:0008006" key="3">
    <source>
        <dbReference type="Google" id="ProtNLM"/>
    </source>
</evidence>
<sequence length="99" mass="11049">VYGQSPLNELVTCWVHCSNLKCYSLLPAIGPHSILAVSPEHQNRFENFLEFQLLPEMNAYPAEKSILVMDNAPIHHGGQIQDLCNACSMSINFLSVDSF</sequence>
<comment type="caution">
    <text evidence="1">The sequence shown here is derived from an EMBL/GenBank/DDBJ whole genome shotgun (WGS) entry which is preliminary data.</text>
</comment>